<feature type="compositionally biased region" description="Polar residues" evidence="2">
    <location>
        <begin position="49"/>
        <end position="58"/>
    </location>
</feature>
<evidence type="ECO:0000313" key="3">
    <source>
        <dbReference type="Ensembl" id="ENSMMOP00000014721.1"/>
    </source>
</evidence>
<accession>A0A3Q3WCL5</accession>
<protein>
    <submittedName>
        <fullName evidence="3">Uncharacterized protein</fullName>
    </submittedName>
</protein>
<feature type="coiled-coil region" evidence="1">
    <location>
        <begin position="10"/>
        <end position="44"/>
    </location>
</feature>
<dbReference type="PANTHER" id="PTHR37476:SF1">
    <property type="entry name" value="COILED-COIL DOMAIN-CONTAINING PROTEIN 171"/>
    <property type="match status" value="1"/>
</dbReference>
<evidence type="ECO:0000256" key="1">
    <source>
        <dbReference type="SAM" id="Coils"/>
    </source>
</evidence>
<dbReference type="STRING" id="94237.ENSMMOP00000014721"/>
<dbReference type="Proteomes" id="UP000261620">
    <property type="component" value="Unplaced"/>
</dbReference>
<evidence type="ECO:0000256" key="2">
    <source>
        <dbReference type="SAM" id="MobiDB-lite"/>
    </source>
</evidence>
<keyword evidence="1" id="KW-0175">Coiled coil</keyword>
<reference evidence="3" key="1">
    <citation type="submission" date="2025-08" db="UniProtKB">
        <authorList>
            <consortium name="Ensembl"/>
        </authorList>
    </citation>
    <scope>IDENTIFICATION</scope>
</reference>
<sequence>QEVSRKERSIRILGKHLSGIQRERKQLEERLRQVEDELNAKSASPVESLIQSRRSLSAQPRPLSLPRQHLEVSGEERVMGAPEMAACQSLLSSIAQLYQTCSSRIDWLEQEVSAHRSHVTALQDVCLRDNLAYAPVRLQNFNPIFVRLILQRDAPATETDFMLLPCRITTTRLHVCMGRVHVVHSSVAQLLC</sequence>
<dbReference type="PANTHER" id="PTHR37476">
    <property type="entry name" value="COILED-COIL DOMAIN-CONTAINING PROTEIN 171"/>
    <property type="match status" value="1"/>
</dbReference>
<keyword evidence="4" id="KW-1185">Reference proteome</keyword>
<organism evidence="3 4">
    <name type="scientific">Mola mola</name>
    <name type="common">Ocean sunfish</name>
    <name type="synonym">Tetraodon mola</name>
    <dbReference type="NCBI Taxonomy" id="94237"/>
    <lineage>
        <taxon>Eukaryota</taxon>
        <taxon>Metazoa</taxon>
        <taxon>Chordata</taxon>
        <taxon>Craniata</taxon>
        <taxon>Vertebrata</taxon>
        <taxon>Euteleostomi</taxon>
        <taxon>Actinopterygii</taxon>
        <taxon>Neopterygii</taxon>
        <taxon>Teleostei</taxon>
        <taxon>Neoteleostei</taxon>
        <taxon>Acanthomorphata</taxon>
        <taxon>Eupercaria</taxon>
        <taxon>Tetraodontiformes</taxon>
        <taxon>Molidae</taxon>
        <taxon>Mola</taxon>
    </lineage>
</organism>
<reference evidence="3" key="2">
    <citation type="submission" date="2025-09" db="UniProtKB">
        <authorList>
            <consortium name="Ensembl"/>
        </authorList>
    </citation>
    <scope>IDENTIFICATION</scope>
</reference>
<dbReference type="Ensembl" id="ENSMMOT00000014962.1">
    <property type="protein sequence ID" value="ENSMMOP00000014721.1"/>
    <property type="gene ID" value="ENSMMOG00000011265.1"/>
</dbReference>
<feature type="region of interest" description="Disordered" evidence="2">
    <location>
        <begin position="45"/>
        <end position="67"/>
    </location>
</feature>
<evidence type="ECO:0000313" key="4">
    <source>
        <dbReference type="Proteomes" id="UP000261620"/>
    </source>
</evidence>
<name>A0A3Q3WCL5_MOLML</name>
<proteinExistence type="predicted"/>
<dbReference type="AlphaFoldDB" id="A0A3Q3WCL5"/>